<dbReference type="PANTHER" id="PTHR41542">
    <property type="entry name" value="BLL5807 PROTEIN"/>
    <property type="match status" value="1"/>
</dbReference>
<dbReference type="STRING" id="596151.DesfrDRAFT_1252"/>
<keyword evidence="2" id="KW-1133">Transmembrane helix</keyword>
<keyword evidence="2" id="KW-0812">Transmembrane</keyword>
<feature type="chain" id="PRO_5003147951" description="Tim44-like domain-containing protein" evidence="3">
    <location>
        <begin position="41"/>
        <end position="267"/>
    </location>
</feature>
<comment type="caution">
    <text evidence="5">The sequence shown here is derived from an EMBL/GenBank/DDBJ whole genome shotgun (WGS) entry which is preliminary data.</text>
</comment>
<dbReference type="InterPro" id="IPR007379">
    <property type="entry name" value="Tim44-like_dom"/>
</dbReference>
<dbReference type="eggNOG" id="COG4395">
    <property type="taxonomic scope" value="Bacteria"/>
</dbReference>
<organism evidence="5 6">
    <name type="scientific">Solidesulfovibrio fructosivorans JJ]</name>
    <dbReference type="NCBI Taxonomy" id="596151"/>
    <lineage>
        <taxon>Bacteria</taxon>
        <taxon>Pseudomonadati</taxon>
        <taxon>Thermodesulfobacteriota</taxon>
        <taxon>Desulfovibrionia</taxon>
        <taxon>Desulfovibrionales</taxon>
        <taxon>Desulfovibrionaceae</taxon>
        <taxon>Solidesulfovibrio</taxon>
    </lineage>
</organism>
<feature type="transmembrane region" description="Helical" evidence="2">
    <location>
        <begin position="64"/>
        <end position="80"/>
    </location>
</feature>
<evidence type="ECO:0000256" key="2">
    <source>
        <dbReference type="SAM" id="Phobius"/>
    </source>
</evidence>
<keyword evidence="3" id="KW-0732">Signal</keyword>
<reference evidence="5 6" key="1">
    <citation type="submission" date="2010-08" db="EMBL/GenBank/DDBJ databases">
        <title>The draft genome of Desulfovibrio fructosovorans JJ.</title>
        <authorList>
            <consortium name="US DOE Joint Genome Institute (JGI-PGF)"/>
            <person name="Lucas S."/>
            <person name="Copeland A."/>
            <person name="Lapidus A."/>
            <person name="Cheng J.-F."/>
            <person name="Bruce D."/>
            <person name="Goodwin L."/>
            <person name="Pitluck S."/>
            <person name="Land M.L."/>
            <person name="Hauser L."/>
            <person name="Chang Y.-J."/>
            <person name="Jeffries C."/>
            <person name="Wall J.D."/>
            <person name="Stahl D.A."/>
            <person name="Arkin A.P."/>
            <person name="Dehal P."/>
            <person name="Stolyar S.M."/>
            <person name="Hazen T.C."/>
            <person name="Woyke T.J."/>
        </authorList>
    </citation>
    <scope>NUCLEOTIDE SEQUENCE [LARGE SCALE GENOMIC DNA]</scope>
    <source>
        <strain evidence="5 6">JJ</strain>
    </source>
</reference>
<feature type="domain" description="Tim44-like" evidence="4">
    <location>
        <begin position="134"/>
        <end position="266"/>
    </location>
</feature>
<protein>
    <recommendedName>
        <fullName evidence="4">Tim44-like domain-containing protein</fullName>
    </recommendedName>
</protein>
<feature type="signal peptide" evidence="3">
    <location>
        <begin position="1"/>
        <end position="40"/>
    </location>
</feature>
<dbReference type="SUPFAM" id="SSF54427">
    <property type="entry name" value="NTF2-like"/>
    <property type="match status" value="1"/>
</dbReference>
<keyword evidence="6" id="KW-1185">Reference proteome</keyword>
<dbReference type="InterPro" id="IPR032710">
    <property type="entry name" value="NTF2-like_dom_sf"/>
</dbReference>
<dbReference type="Proteomes" id="UP000006250">
    <property type="component" value="Unassembled WGS sequence"/>
</dbReference>
<feature type="compositionally biased region" description="Low complexity" evidence="1">
    <location>
        <begin position="138"/>
        <end position="149"/>
    </location>
</feature>
<keyword evidence="2" id="KW-0472">Membrane</keyword>
<dbReference type="SMART" id="SM00978">
    <property type="entry name" value="Tim44"/>
    <property type="match status" value="1"/>
</dbReference>
<evidence type="ECO:0000256" key="1">
    <source>
        <dbReference type="SAM" id="MobiDB-lite"/>
    </source>
</evidence>
<dbReference type="AlphaFoldDB" id="E1JUF3"/>
<evidence type="ECO:0000313" key="6">
    <source>
        <dbReference type="Proteomes" id="UP000006250"/>
    </source>
</evidence>
<evidence type="ECO:0000256" key="3">
    <source>
        <dbReference type="SAM" id="SignalP"/>
    </source>
</evidence>
<evidence type="ECO:0000313" key="5">
    <source>
        <dbReference type="EMBL" id="EFL52083.1"/>
    </source>
</evidence>
<dbReference type="EMBL" id="AECZ01000006">
    <property type="protein sequence ID" value="EFL52083.1"/>
    <property type="molecule type" value="Genomic_DNA"/>
</dbReference>
<accession>E1JUF3</accession>
<name>E1JUF3_SOLFR</name>
<proteinExistence type="predicted"/>
<dbReference type="PANTHER" id="PTHR41542:SF1">
    <property type="entry name" value="BLL5807 PROTEIN"/>
    <property type="match status" value="1"/>
</dbReference>
<gene>
    <name evidence="5" type="ORF">DesfrDRAFT_1252</name>
</gene>
<sequence length="267" mass="28878" precursor="true">MEKHSPLLLPVRSLRRLCRHAALAGAACLGVVAAPGAALADPLTGGVLGSVLRGDEFTGPRVLDLVVVGLVIFLVLRLLLGRSRRSGQDQSRPYDRSGPTEPYDGTPPPAPPRPKRDMYTNAQATWDALRSTPSSKTASQSAGQPSAGATPDEEFLAGAKMAYGRILADIAKRDFDDLAGFTTPDFLANLKNSLPLSPPPAPDVLLVEATLAEHREQGSQTVMVVDYKVLIHEKDAPHNTDRFDRWRFVRDNATPGANWLLDAMEQR</sequence>
<evidence type="ECO:0000259" key="4">
    <source>
        <dbReference type="SMART" id="SM00978"/>
    </source>
</evidence>
<feature type="region of interest" description="Disordered" evidence="1">
    <location>
        <begin position="86"/>
        <end position="151"/>
    </location>
</feature>